<keyword evidence="3 5" id="KW-0809">Transit peptide</keyword>
<dbReference type="Gene3D" id="2.40.50.100">
    <property type="match status" value="1"/>
</dbReference>
<comment type="similarity">
    <text evidence="1 5">Belongs to the GcvH family.</text>
</comment>
<comment type="subcellular location">
    <subcellularLocation>
        <location evidence="5">Mitochondrion</location>
    </subcellularLocation>
</comment>
<dbReference type="SUPFAM" id="SSF51230">
    <property type="entry name" value="Single hybrid motif"/>
    <property type="match status" value="1"/>
</dbReference>
<feature type="modified residue" description="N6-lipoyllysine" evidence="4">
    <location>
        <position position="80"/>
    </location>
</feature>
<dbReference type="PANTHER" id="PTHR11715">
    <property type="entry name" value="GLYCINE CLEAVAGE SYSTEM H PROTEIN"/>
    <property type="match status" value="1"/>
</dbReference>
<gene>
    <name evidence="7" type="ORF">CYY_003748</name>
</gene>
<feature type="domain" description="Lipoyl-binding" evidence="6">
    <location>
        <begin position="39"/>
        <end position="121"/>
    </location>
</feature>
<dbReference type="Pfam" id="PF01597">
    <property type="entry name" value="GCV_H"/>
    <property type="match status" value="1"/>
</dbReference>
<dbReference type="PROSITE" id="PS50968">
    <property type="entry name" value="BIOTINYL_LIPOYL"/>
    <property type="match status" value="1"/>
</dbReference>
<dbReference type="InterPro" id="IPR033753">
    <property type="entry name" value="GCV_H/Fam206"/>
</dbReference>
<dbReference type="AlphaFoldDB" id="A0A8J4PVU6"/>
<evidence type="ECO:0000256" key="2">
    <source>
        <dbReference type="ARBA" id="ARBA00022823"/>
    </source>
</evidence>
<evidence type="ECO:0000256" key="5">
    <source>
        <dbReference type="RuleBase" id="RU364055"/>
    </source>
</evidence>
<comment type="subunit">
    <text evidence="5">The glycine cleavage system is composed of four proteins: P, T, L and H.</text>
</comment>
<dbReference type="InterPro" id="IPR000089">
    <property type="entry name" value="Biotin_lipoyl"/>
</dbReference>
<dbReference type="Proteomes" id="UP000695562">
    <property type="component" value="Unassembled WGS sequence"/>
</dbReference>
<evidence type="ECO:0000313" key="7">
    <source>
        <dbReference type="EMBL" id="KAF2074963.1"/>
    </source>
</evidence>
<name>A0A8J4PVU6_9MYCE</name>
<dbReference type="PANTHER" id="PTHR11715:SF3">
    <property type="entry name" value="GLYCINE CLEAVAGE SYSTEM H PROTEIN-RELATED"/>
    <property type="match status" value="1"/>
</dbReference>
<dbReference type="EMBL" id="AJWJ01000121">
    <property type="protein sequence ID" value="KAF2074963.1"/>
    <property type="molecule type" value="Genomic_DNA"/>
</dbReference>
<comment type="cofactor">
    <cofactor evidence="5">
        <name>(R)-lipoate</name>
        <dbReference type="ChEBI" id="CHEBI:83088"/>
    </cofactor>
    <text evidence="5">Binds 1 lipoyl cofactor covalently.</text>
</comment>
<dbReference type="InterPro" id="IPR017453">
    <property type="entry name" value="GCV_H_sub"/>
</dbReference>
<dbReference type="GO" id="GO:0005960">
    <property type="term" value="C:glycine cleavage complex"/>
    <property type="evidence" value="ECO:0007669"/>
    <property type="project" value="UniProtKB-UniRule"/>
</dbReference>
<evidence type="ECO:0000256" key="4">
    <source>
        <dbReference type="PIRSR" id="PIRSR617453-50"/>
    </source>
</evidence>
<reference evidence="7" key="1">
    <citation type="submission" date="2020-01" db="EMBL/GenBank/DDBJ databases">
        <title>Development of genomics and gene disruption for Polysphondylium violaceum indicates a role for the polyketide synthase stlB in stalk morphogenesis.</title>
        <authorList>
            <person name="Narita B."/>
            <person name="Kawabe Y."/>
            <person name="Kin K."/>
            <person name="Saito T."/>
            <person name="Gibbs R."/>
            <person name="Kuspa A."/>
            <person name="Muzny D."/>
            <person name="Queller D."/>
            <person name="Richards S."/>
            <person name="Strassman J."/>
            <person name="Sucgang R."/>
            <person name="Worley K."/>
            <person name="Schaap P."/>
        </authorList>
    </citation>
    <scope>NUCLEOTIDE SEQUENCE</scope>
    <source>
        <strain evidence="7">QSvi11</strain>
    </source>
</reference>
<evidence type="ECO:0000313" key="8">
    <source>
        <dbReference type="Proteomes" id="UP000695562"/>
    </source>
</evidence>
<dbReference type="GO" id="GO:0005739">
    <property type="term" value="C:mitochondrion"/>
    <property type="evidence" value="ECO:0007669"/>
    <property type="project" value="UniProtKB-SubCell"/>
</dbReference>
<keyword evidence="5" id="KW-0496">Mitochondrion</keyword>
<dbReference type="NCBIfam" id="TIGR00527">
    <property type="entry name" value="gcvH"/>
    <property type="match status" value="1"/>
</dbReference>
<dbReference type="PROSITE" id="PS00189">
    <property type="entry name" value="LIPOYL"/>
    <property type="match status" value="1"/>
</dbReference>
<comment type="function">
    <text evidence="5">The H protein shuttles the methylamine group of glycine from the P protein to the T protein.</text>
</comment>
<keyword evidence="8" id="KW-1185">Reference proteome</keyword>
<organism evidence="7 8">
    <name type="scientific">Polysphondylium violaceum</name>
    <dbReference type="NCBI Taxonomy" id="133409"/>
    <lineage>
        <taxon>Eukaryota</taxon>
        <taxon>Amoebozoa</taxon>
        <taxon>Evosea</taxon>
        <taxon>Eumycetozoa</taxon>
        <taxon>Dictyostelia</taxon>
        <taxon>Dictyosteliales</taxon>
        <taxon>Dictyosteliaceae</taxon>
        <taxon>Polysphondylium</taxon>
    </lineage>
</organism>
<dbReference type="GO" id="GO:0009249">
    <property type="term" value="P:protein lipoylation"/>
    <property type="evidence" value="ECO:0007669"/>
    <property type="project" value="TreeGrafter"/>
</dbReference>
<dbReference type="InterPro" id="IPR002930">
    <property type="entry name" value="GCV_H"/>
</dbReference>
<proteinExistence type="inferred from homology"/>
<dbReference type="HAMAP" id="MF_00272">
    <property type="entry name" value="GcvH"/>
    <property type="match status" value="1"/>
</dbReference>
<evidence type="ECO:0000256" key="3">
    <source>
        <dbReference type="ARBA" id="ARBA00022946"/>
    </source>
</evidence>
<protein>
    <recommendedName>
        <fullName evidence="5">Glycine cleavage system H protein</fullName>
    </recommendedName>
</protein>
<dbReference type="InterPro" id="IPR011053">
    <property type="entry name" value="Single_hybrid_motif"/>
</dbReference>
<sequence>MFSAIRKVGSGFQIRQSLRFYTTKYTKSHEWVRCDDGKVGVVGITDNAQRLLGDIVFVELPQVNSQFSSSEPCGVVESVKAASDIYAPVSGSVIEANPELESSPELINEDPMGDGWIYKVKLSNVKELDGMMDEAAYKKFVDSEH</sequence>
<dbReference type="NCBIfam" id="NF002270">
    <property type="entry name" value="PRK01202.1"/>
    <property type="match status" value="1"/>
</dbReference>
<dbReference type="CDD" id="cd06848">
    <property type="entry name" value="GCS_H"/>
    <property type="match status" value="1"/>
</dbReference>
<accession>A0A8J4PVU6</accession>
<evidence type="ECO:0000256" key="1">
    <source>
        <dbReference type="ARBA" id="ARBA00009249"/>
    </source>
</evidence>
<comment type="caution">
    <text evidence="7">The sequence shown here is derived from an EMBL/GenBank/DDBJ whole genome shotgun (WGS) entry which is preliminary data.</text>
</comment>
<keyword evidence="2 4" id="KW-0450">Lipoyl</keyword>
<dbReference type="InterPro" id="IPR003016">
    <property type="entry name" value="2-oxoA_DH_lipoyl-BS"/>
</dbReference>
<dbReference type="GO" id="GO:0019464">
    <property type="term" value="P:glycine decarboxylation via glycine cleavage system"/>
    <property type="evidence" value="ECO:0007669"/>
    <property type="project" value="UniProtKB-UniRule"/>
</dbReference>
<dbReference type="OrthoDB" id="10264154at2759"/>
<evidence type="ECO:0000259" key="6">
    <source>
        <dbReference type="PROSITE" id="PS50968"/>
    </source>
</evidence>